<keyword evidence="5" id="KW-1185">Reference proteome</keyword>
<dbReference type="NCBIfam" id="TIGR00377">
    <property type="entry name" value="ant_ant_sig"/>
    <property type="match status" value="1"/>
</dbReference>
<reference evidence="4 5" key="1">
    <citation type="submission" date="2017-07" db="EMBL/GenBank/DDBJ databases">
        <title>Phenotypical and genomic characterization of a clinical isolate of Shewanella bicestrii sp. nov. producing an extended-spectrum beta-lactamase and a new oxacillinase variant.</title>
        <authorList>
            <person name="Jousset A.B."/>
            <person name="Bonnin R.A."/>
            <person name="Girlich D."/>
            <person name="Dabos L."/>
            <person name="Potron A."/>
            <person name="Dortet L."/>
            <person name="Glaser P."/>
            <person name="Naas T."/>
        </authorList>
    </citation>
    <scope>NUCLEOTIDE SEQUENCE [LARGE SCALE GENOMIC DNA]</scope>
    <source>
        <strain evidence="4 5">JAB-1</strain>
    </source>
</reference>
<dbReference type="RefSeq" id="WP_089067812.1">
    <property type="nucleotide sequence ID" value="NZ_CP022358.1"/>
</dbReference>
<dbReference type="PANTHER" id="PTHR33495">
    <property type="entry name" value="ANTI-SIGMA FACTOR ANTAGONIST TM_1081-RELATED-RELATED"/>
    <property type="match status" value="1"/>
</dbReference>
<feature type="domain" description="STAS" evidence="3">
    <location>
        <begin position="13"/>
        <end position="110"/>
    </location>
</feature>
<dbReference type="GO" id="GO:0043856">
    <property type="term" value="F:anti-sigma factor antagonist activity"/>
    <property type="evidence" value="ECO:0007669"/>
    <property type="project" value="InterPro"/>
</dbReference>
<name>A0A220UM78_9GAMM</name>
<evidence type="ECO:0000313" key="5">
    <source>
        <dbReference type="Proteomes" id="UP000198367"/>
    </source>
</evidence>
<comment type="similarity">
    <text evidence="1 2">Belongs to the anti-sigma-factor antagonist family.</text>
</comment>
<dbReference type="InterPro" id="IPR002645">
    <property type="entry name" value="STAS_dom"/>
</dbReference>
<evidence type="ECO:0000256" key="2">
    <source>
        <dbReference type="RuleBase" id="RU003749"/>
    </source>
</evidence>
<dbReference type="SUPFAM" id="SSF52091">
    <property type="entry name" value="SpoIIaa-like"/>
    <property type="match status" value="1"/>
</dbReference>
<evidence type="ECO:0000256" key="1">
    <source>
        <dbReference type="ARBA" id="ARBA00009013"/>
    </source>
</evidence>
<dbReference type="PROSITE" id="PS50801">
    <property type="entry name" value="STAS"/>
    <property type="match status" value="1"/>
</dbReference>
<proteinExistence type="inferred from homology"/>
<evidence type="ECO:0000313" key="4">
    <source>
        <dbReference type="EMBL" id="ASK69287.1"/>
    </source>
</evidence>
<gene>
    <name evidence="4" type="ORF">CF168_10625</name>
</gene>
<dbReference type="Proteomes" id="UP000198367">
    <property type="component" value="Chromosome"/>
</dbReference>
<dbReference type="EMBL" id="CP022358">
    <property type="protein sequence ID" value="ASK69287.1"/>
    <property type="molecule type" value="Genomic_DNA"/>
</dbReference>
<dbReference type="PANTHER" id="PTHR33495:SF2">
    <property type="entry name" value="ANTI-SIGMA FACTOR ANTAGONIST TM_1081-RELATED"/>
    <property type="match status" value="1"/>
</dbReference>
<dbReference type="Pfam" id="PF01740">
    <property type="entry name" value="STAS"/>
    <property type="match status" value="1"/>
</dbReference>
<dbReference type="CDD" id="cd07043">
    <property type="entry name" value="STAS_anti-anti-sigma_factors"/>
    <property type="match status" value="1"/>
</dbReference>
<dbReference type="KEGG" id="sbj:CF168_10625"/>
<accession>A0A220UM78</accession>
<sequence length="113" mass="12906">MKFFPLEKYNASLVIFPTEMMMANTPTHRAALLRHMEQNTNRLIINLEQVKYIDSSGLSVLISALKRAQQQDGEILLLSPSAHVRALIELTRLHQIFSIYEDQDAAIAHFSCH</sequence>
<protein>
    <recommendedName>
        <fullName evidence="2">Anti-sigma factor antagonist</fullName>
    </recommendedName>
</protein>
<organism evidence="4 5">
    <name type="scientific">Shewanella bicestrii</name>
    <dbReference type="NCBI Taxonomy" id="2018305"/>
    <lineage>
        <taxon>Bacteria</taxon>
        <taxon>Pseudomonadati</taxon>
        <taxon>Pseudomonadota</taxon>
        <taxon>Gammaproteobacteria</taxon>
        <taxon>Alteromonadales</taxon>
        <taxon>Shewanellaceae</taxon>
        <taxon>Shewanella</taxon>
    </lineage>
</organism>
<dbReference type="InterPro" id="IPR036513">
    <property type="entry name" value="STAS_dom_sf"/>
</dbReference>
<evidence type="ECO:0000259" key="3">
    <source>
        <dbReference type="PROSITE" id="PS50801"/>
    </source>
</evidence>
<dbReference type="Gene3D" id="3.30.750.24">
    <property type="entry name" value="STAS domain"/>
    <property type="match status" value="1"/>
</dbReference>
<dbReference type="AlphaFoldDB" id="A0A220UM78"/>
<dbReference type="InterPro" id="IPR003658">
    <property type="entry name" value="Anti-sigma_ant"/>
</dbReference>